<dbReference type="AlphaFoldDB" id="A0A4S4KV37"/>
<sequence length="68" mass="7504">MVTRPLNLLCVRKSQALLLLALAQLQTTASLYSPPNHRLARISISLLNAIHNRSKCPLSSHIIFQSGL</sequence>
<accession>A0A4S4KV37</accession>
<proteinExistence type="predicted"/>
<evidence type="ECO:0000313" key="3">
    <source>
        <dbReference type="Proteomes" id="UP000309038"/>
    </source>
</evidence>
<dbReference type="Proteomes" id="UP000309038">
    <property type="component" value="Unassembled WGS sequence"/>
</dbReference>
<feature type="chain" id="PRO_5021003233" description="Secreted protein" evidence="1">
    <location>
        <begin position="17"/>
        <end position="68"/>
    </location>
</feature>
<evidence type="ECO:0000313" key="2">
    <source>
        <dbReference type="EMBL" id="THH02555.1"/>
    </source>
</evidence>
<gene>
    <name evidence="2" type="ORF">EW026_g271</name>
</gene>
<organism evidence="2 3">
    <name type="scientific">Hermanssonia centrifuga</name>
    <dbReference type="NCBI Taxonomy" id="98765"/>
    <lineage>
        <taxon>Eukaryota</taxon>
        <taxon>Fungi</taxon>
        <taxon>Dikarya</taxon>
        <taxon>Basidiomycota</taxon>
        <taxon>Agaricomycotina</taxon>
        <taxon>Agaricomycetes</taxon>
        <taxon>Polyporales</taxon>
        <taxon>Meruliaceae</taxon>
        <taxon>Hermanssonia</taxon>
    </lineage>
</organism>
<evidence type="ECO:0008006" key="4">
    <source>
        <dbReference type="Google" id="ProtNLM"/>
    </source>
</evidence>
<reference evidence="2 3" key="1">
    <citation type="submission" date="2019-02" db="EMBL/GenBank/DDBJ databases">
        <title>Genome sequencing of the rare red list fungi Phlebia centrifuga.</title>
        <authorList>
            <person name="Buettner E."/>
            <person name="Kellner H."/>
        </authorList>
    </citation>
    <scope>NUCLEOTIDE SEQUENCE [LARGE SCALE GENOMIC DNA]</scope>
    <source>
        <strain evidence="2 3">DSM 108282</strain>
    </source>
</reference>
<keyword evidence="3" id="KW-1185">Reference proteome</keyword>
<feature type="signal peptide" evidence="1">
    <location>
        <begin position="1"/>
        <end position="16"/>
    </location>
</feature>
<keyword evidence="1" id="KW-0732">Signal</keyword>
<comment type="caution">
    <text evidence="2">The sequence shown here is derived from an EMBL/GenBank/DDBJ whole genome shotgun (WGS) entry which is preliminary data.</text>
</comment>
<dbReference type="EMBL" id="SGPJ01000004">
    <property type="protein sequence ID" value="THH02555.1"/>
    <property type="molecule type" value="Genomic_DNA"/>
</dbReference>
<name>A0A4S4KV37_9APHY</name>
<protein>
    <recommendedName>
        <fullName evidence="4">Secreted protein</fullName>
    </recommendedName>
</protein>
<evidence type="ECO:0000256" key="1">
    <source>
        <dbReference type="SAM" id="SignalP"/>
    </source>
</evidence>